<keyword evidence="2" id="KW-1185">Reference proteome</keyword>
<dbReference type="HOGENOM" id="CLU_097805_2_0_0"/>
<dbReference type="RefSeq" id="WP_008522896.1">
    <property type="nucleotide sequence ID" value="NZ_CM001376.1"/>
</dbReference>
<proteinExistence type="predicted"/>
<dbReference type="EMBL" id="CM001376">
    <property type="protein sequence ID" value="EHM13217.1"/>
    <property type="molecule type" value="Genomic_DNA"/>
</dbReference>
<name>H0UKK8_9BACT</name>
<organism evidence="1 2">
    <name type="scientific">Jonquetella anthropi DSM 22815</name>
    <dbReference type="NCBI Taxonomy" id="885272"/>
    <lineage>
        <taxon>Bacteria</taxon>
        <taxon>Thermotogati</taxon>
        <taxon>Synergistota</taxon>
        <taxon>Synergistia</taxon>
        <taxon>Synergistales</taxon>
        <taxon>Dethiosulfovibrionaceae</taxon>
        <taxon>Jonquetella</taxon>
    </lineage>
</organism>
<evidence type="ECO:0000313" key="1">
    <source>
        <dbReference type="EMBL" id="EHM13217.1"/>
    </source>
</evidence>
<gene>
    <name evidence="1" type="ORF">JonanDRAFT_0842</name>
</gene>
<dbReference type="OrthoDB" id="13546at2"/>
<protein>
    <recommendedName>
        <fullName evidence="3">DUF501 domain-containing protein</fullName>
    </recommendedName>
</protein>
<evidence type="ECO:0008006" key="3">
    <source>
        <dbReference type="Google" id="ProtNLM"/>
    </source>
</evidence>
<dbReference type="PANTHER" id="PTHR37163">
    <property type="entry name" value="CONSERVED PROTEIN"/>
    <property type="match status" value="1"/>
</dbReference>
<dbReference type="Pfam" id="PF04417">
    <property type="entry name" value="DUF501"/>
    <property type="match status" value="1"/>
</dbReference>
<reference evidence="1 2" key="1">
    <citation type="submission" date="2011-11" db="EMBL/GenBank/DDBJ databases">
        <title>The Noncontiguous Finished genome of Jonquetella anthropi DSM 22815.</title>
        <authorList>
            <consortium name="US DOE Joint Genome Institute (JGI-PGF)"/>
            <person name="Lucas S."/>
            <person name="Copeland A."/>
            <person name="Lapidus A."/>
            <person name="Glavina del Rio T."/>
            <person name="Dalin E."/>
            <person name="Tice H."/>
            <person name="Bruce D."/>
            <person name="Goodwin L."/>
            <person name="Pitluck S."/>
            <person name="Peters L."/>
            <person name="Mikhailova N."/>
            <person name="Held B."/>
            <person name="Kyrpides N."/>
            <person name="Mavromatis K."/>
            <person name="Ivanova N."/>
            <person name="Markowitz V."/>
            <person name="Cheng J.-F."/>
            <person name="Hugenholtz P."/>
            <person name="Woyke T."/>
            <person name="Wu D."/>
            <person name="Gronow S."/>
            <person name="Wellnitz S."/>
            <person name="Brambilla E."/>
            <person name="Klenk H.-P."/>
            <person name="Eisen J.A."/>
        </authorList>
    </citation>
    <scope>NUCLEOTIDE SEQUENCE [LARGE SCALE GENOMIC DNA]</scope>
    <source>
        <strain evidence="1 2">DSM 22815</strain>
    </source>
</reference>
<dbReference type="PANTHER" id="PTHR37163:SF1">
    <property type="entry name" value="DUF501 DOMAIN-CONTAINING PROTEIN"/>
    <property type="match status" value="1"/>
</dbReference>
<dbReference type="STRING" id="885272.JonanDRAFT_0842"/>
<dbReference type="eggNOG" id="COG1507">
    <property type="taxonomic scope" value="Bacteria"/>
</dbReference>
<dbReference type="AlphaFoldDB" id="H0UKK8"/>
<dbReference type="Proteomes" id="UP000003806">
    <property type="component" value="Chromosome"/>
</dbReference>
<sequence>MRGPFLGGRSVGSACRRIVEGQMASRRFNERALIGVGSYCSWGYPQVIVCRPLVGARPFPTSFWLTCPWLVKQCGCLESAGGVGQLEAFLADRGAQWRDYQRRYAAFRLSLLLPHQEAFLRRFCRPLWISIAKRGVGGLRTTELPSVKCLHLQVGAWLGMGEHPAQSWLSDSIGPIDCPDRACSRFEENVF</sequence>
<dbReference type="InterPro" id="IPR007511">
    <property type="entry name" value="DUF501"/>
</dbReference>
<accession>H0UKK8</accession>
<evidence type="ECO:0000313" key="2">
    <source>
        <dbReference type="Proteomes" id="UP000003806"/>
    </source>
</evidence>